<keyword evidence="3 9" id="KW-0812">Transmembrane</keyword>
<keyword evidence="2" id="KW-1003">Cell membrane</keyword>
<dbReference type="RefSeq" id="XP_030048480.1">
    <property type="nucleotide sequence ID" value="XM_030192620.1"/>
</dbReference>
<evidence type="ECO:0000256" key="1">
    <source>
        <dbReference type="ARBA" id="ARBA00004162"/>
    </source>
</evidence>
<dbReference type="InParanoid" id="A0A6P7XCY9"/>
<proteinExistence type="inferred from homology"/>
<keyword evidence="11" id="KW-1185">Reference proteome</keyword>
<evidence type="ECO:0000313" key="11">
    <source>
        <dbReference type="Proteomes" id="UP000515156"/>
    </source>
</evidence>
<dbReference type="SUPFAM" id="SSF51445">
    <property type="entry name" value="(Trans)glycosidases"/>
    <property type="match status" value="2"/>
</dbReference>
<dbReference type="CTD" id="152831"/>
<sequence>MGAPGLKALLASLALACLGTAAGYPGEGKQVWEASPDFNPVDENRRFAHGPFPSGFLWGAGSAAFQVEGGGEKETGRGLSIWDHFVLHQRNRVGNTSAVVGSADSYVHLDKDLAALEMLAVTFYHFSISWSRLFPDGAVGSPNEKGLRYYNRLIDTLLLRKVQPVVTLYHWDLPLTIQEKLGGWKNAAVIKLFRDYAGFCFQEFGDRVKYWITMHNPYLVAWHGYRTGLQAPGERRETASVYAVAHNLIKAHAKVWHDYNTHFRPSQNGLLSVTLGSHWIEPEKGKVTPVNIEKCQQSIDAVLGWFAQPIHGDGDYPKSLKKNLHSLLPNFTDTEKNYVKGTADFFALSFGPNNFKPPSSVPKMGQQVSLNLRELLNWIKLEYDSPRILITESGWFTNRNVKTEDTTVIYLMKKFINEVLQAIKYDDVNVFGYTAWSLMDGFEWQDAYNNRRGLFYVDFNSTEKERVPKSSARFYQQIIQENGFPQEDSAPAVHGNFPCDFNWGITDSVLKAEVAPSSPQFIDHHLYIWNITGDGTLYPVPGVKLKTRPAQCTDFVSIKKQLALLQRVKVTHYRFALNWSLILPNGDLSLINKEVLRYYRCMISEALKLNITSMVTLYYPTHAHIGLPSPLRDAGGWLNQTTIWAFHDYAKLCFQELGDLVKLWITINEPNRLSHSYNKSSNATYQAAHNLLIAHALAWRTYDEHYRPMQHGHVALSLHADWAEAANPYIHSHLEAVERFLLFEIAWLADPIWGDGDYPTALREYIESKNRKGLSNSFLPHFTSKERALVKGAADFFALNHFSTRLVVHVNKSGSRYESDRDSNLLLDITCLSSPSGLAVVPRGIRQVLNWIQNKYGTVAIYITANGVDDKSSSNDELRKYYLEKYTYEVYKAFLLDKINIKGYYAFTLSDRYKPQYGFFNSPLYSSKAKSSVEVYNALIARNGFPADSAAPSCPLSAEKVQCTICSFLLQKKTLIFSGFCLLSTIILLLAVFIIHSGKKSRRNQPQAIPSQPTYSFQACPKYMPS</sequence>
<dbReference type="GO" id="GO:0005886">
    <property type="term" value="C:plasma membrane"/>
    <property type="evidence" value="ECO:0007669"/>
    <property type="project" value="UniProtKB-SubCell"/>
</dbReference>
<keyword evidence="5 9" id="KW-1133">Transmembrane helix</keyword>
<organism evidence="11 12">
    <name type="scientific">Microcaecilia unicolor</name>
    <dbReference type="NCBI Taxonomy" id="1415580"/>
    <lineage>
        <taxon>Eukaryota</taxon>
        <taxon>Metazoa</taxon>
        <taxon>Chordata</taxon>
        <taxon>Craniata</taxon>
        <taxon>Vertebrata</taxon>
        <taxon>Euteleostomi</taxon>
        <taxon>Amphibia</taxon>
        <taxon>Gymnophiona</taxon>
        <taxon>Siphonopidae</taxon>
        <taxon>Microcaecilia</taxon>
    </lineage>
</organism>
<dbReference type="PROSITE" id="PS00653">
    <property type="entry name" value="GLYCOSYL_HYDROL_F1_2"/>
    <property type="match status" value="1"/>
</dbReference>
<dbReference type="GO" id="GO:0005975">
    <property type="term" value="P:carbohydrate metabolic process"/>
    <property type="evidence" value="ECO:0007669"/>
    <property type="project" value="InterPro"/>
</dbReference>
<evidence type="ECO:0000256" key="6">
    <source>
        <dbReference type="ARBA" id="ARBA00023136"/>
    </source>
</evidence>
<dbReference type="FunFam" id="3.20.20.80:FF:000062">
    <property type="entry name" value="Klotho"/>
    <property type="match status" value="1"/>
</dbReference>
<evidence type="ECO:0000256" key="3">
    <source>
        <dbReference type="ARBA" id="ARBA00022692"/>
    </source>
</evidence>
<comment type="similarity">
    <text evidence="8">Belongs to the glycosyl hydrolase 1 family. Klotho subfamily.</text>
</comment>
<evidence type="ECO:0000256" key="5">
    <source>
        <dbReference type="ARBA" id="ARBA00022989"/>
    </source>
</evidence>
<feature type="chain" id="PRO_5027877651" evidence="10">
    <location>
        <begin position="24"/>
        <end position="1026"/>
    </location>
</feature>
<comment type="subcellular location">
    <subcellularLocation>
        <location evidence="1">Cell membrane</location>
        <topology evidence="1">Single-pass membrane protein</topology>
    </subcellularLocation>
</comment>
<dbReference type="PANTHER" id="PTHR10353">
    <property type="entry name" value="GLYCOSYL HYDROLASE"/>
    <property type="match status" value="1"/>
</dbReference>
<gene>
    <name evidence="12" type="primary">KLB</name>
</gene>
<keyword evidence="6 9" id="KW-0472">Membrane</keyword>
<evidence type="ECO:0000256" key="9">
    <source>
        <dbReference type="SAM" id="Phobius"/>
    </source>
</evidence>
<dbReference type="Proteomes" id="UP000515156">
    <property type="component" value="Chromosome 2"/>
</dbReference>
<dbReference type="GeneID" id="115462624"/>
<dbReference type="InterPro" id="IPR033132">
    <property type="entry name" value="GH_1_N_CS"/>
</dbReference>
<keyword evidence="10" id="KW-0732">Signal</keyword>
<dbReference type="FunCoup" id="A0A6P7XCY9">
    <property type="interactions" value="428"/>
</dbReference>
<dbReference type="FunFam" id="3.20.20.80:FF:000042">
    <property type="entry name" value="Klotho"/>
    <property type="match status" value="1"/>
</dbReference>
<evidence type="ECO:0000313" key="12">
    <source>
        <dbReference type="RefSeq" id="XP_030048480.1"/>
    </source>
</evidence>
<feature type="signal peptide" evidence="10">
    <location>
        <begin position="1"/>
        <end position="23"/>
    </location>
</feature>
<name>A0A6P7XCY9_9AMPH</name>
<evidence type="ECO:0000256" key="2">
    <source>
        <dbReference type="ARBA" id="ARBA00022475"/>
    </source>
</evidence>
<evidence type="ECO:0000256" key="7">
    <source>
        <dbReference type="ARBA" id="ARBA00023180"/>
    </source>
</evidence>
<dbReference type="AlphaFoldDB" id="A0A6P7XCY9"/>
<dbReference type="GO" id="GO:0004553">
    <property type="term" value="F:hydrolase activity, hydrolyzing O-glycosyl compounds"/>
    <property type="evidence" value="ECO:0007669"/>
    <property type="project" value="InterPro"/>
</dbReference>
<keyword evidence="4" id="KW-0677">Repeat</keyword>
<dbReference type="InterPro" id="IPR017853">
    <property type="entry name" value="GH"/>
</dbReference>
<dbReference type="Gene3D" id="3.20.20.80">
    <property type="entry name" value="Glycosidases"/>
    <property type="match status" value="2"/>
</dbReference>
<dbReference type="KEGG" id="muo:115462624"/>
<evidence type="ECO:0000256" key="10">
    <source>
        <dbReference type="SAM" id="SignalP"/>
    </source>
</evidence>
<protein>
    <submittedName>
        <fullName evidence="12">Beta-klotho</fullName>
    </submittedName>
</protein>
<feature type="transmembrane region" description="Helical" evidence="9">
    <location>
        <begin position="975"/>
        <end position="995"/>
    </location>
</feature>
<evidence type="ECO:0000256" key="8">
    <source>
        <dbReference type="ARBA" id="ARBA00060858"/>
    </source>
</evidence>
<evidence type="ECO:0000256" key="4">
    <source>
        <dbReference type="ARBA" id="ARBA00022737"/>
    </source>
</evidence>
<accession>A0A6P7XCY9</accession>
<dbReference type="OrthoDB" id="65569at2759"/>
<keyword evidence="7" id="KW-0325">Glycoprotein</keyword>
<reference evidence="12" key="1">
    <citation type="submission" date="2025-08" db="UniProtKB">
        <authorList>
            <consortium name="RefSeq"/>
        </authorList>
    </citation>
    <scope>IDENTIFICATION</scope>
</reference>
<dbReference type="Pfam" id="PF00232">
    <property type="entry name" value="Glyco_hydro_1"/>
    <property type="match status" value="3"/>
</dbReference>
<dbReference type="PANTHER" id="PTHR10353:SF68">
    <property type="entry name" value="BETA-KLOTHO"/>
    <property type="match status" value="1"/>
</dbReference>
<dbReference type="InterPro" id="IPR001360">
    <property type="entry name" value="Glyco_hydro_1"/>
</dbReference>
<dbReference type="PRINTS" id="PR00131">
    <property type="entry name" value="GLHYDRLASE1"/>
</dbReference>